<evidence type="ECO:0000313" key="1">
    <source>
        <dbReference type="EMBL" id="CAI9970602.1"/>
    </source>
</evidence>
<keyword evidence="3" id="KW-1185">Reference proteome</keyword>
<reference evidence="2 3" key="2">
    <citation type="submission" date="2024-07" db="EMBL/GenBank/DDBJ databases">
        <authorList>
            <person name="Akdeniz Z."/>
        </authorList>
    </citation>
    <scope>NUCLEOTIDE SEQUENCE [LARGE SCALE GENOMIC DNA]</scope>
</reference>
<dbReference type="EMBL" id="CATOUU010001077">
    <property type="protein sequence ID" value="CAI9970602.1"/>
    <property type="molecule type" value="Genomic_DNA"/>
</dbReference>
<dbReference type="AlphaFoldDB" id="A0AA86UZR5"/>
<name>A0AA86UZR5_9EUKA</name>
<dbReference type="EMBL" id="CAXDID020000513">
    <property type="protein sequence ID" value="CAL6098758.1"/>
    <property type="molecule type" value="Genomic_DNA"/>
</dbReference>
<dbReference type="Proteomes" id="UP001642409">
    <property type="component" value="Unassembled WGS sequence"/>
</dbReference>
<organism evidence="1">
    <name type="scientific">Hexamita inflata</name>
    <dbReference type="NCBI Taxonomy" id="28002"/>
    <lineage>
        <taxon>Eukaryota</taxon>
        <taxon>Metamonada</taxon>
        <taxon>Diplomonadida</taxon>
        <taxon>Hexamitidae</taxon>
        <taxon>Hexamitinae</taxon>
        <taxon>Hexamita</taxon>
    </lineage>
</organism>
<gene>
    <name evidence="1" type="ORF">HINF_LOCUS58247</name>
    <name evidence="2" type="ORF">HINF_LOCUS69757</name>
</gene>
<sequence length="621" mass="72394">MPYVIVDKEDVNLELQWKDDEAAIPYNINELKTSYYHIHINGVNNSQFNEFELLTRSNQIRIYNCSVDLNKINNNNIVHLIFNNCVCSNNFNQIKIITLVLVNSQLKVEQLQHLVLQYLSVEQKQTTTFDYWNCGQLQCKLEHLQLSEVQINLSDLSGFWVYAFIGLCDITGHQINENFGIKTLEFNITSCDEMSLLKYVKCDKTCVYAKAEDSAQYWSFEENSTYQIHSITLENYNIDVTNIPNNIDYCQIIVFFDCNFIGKPRNALNNLKQVKVVVSQLSKLDIVHVLSGIQPVEFRIMLQDIQIQTLNLDKCYPTLLQLTDCSIDMAQLHGQWQYLMFINIIFTNTKEDCKIIATNNIMINGSDYKYMHNFESKQVVLSNISIESFPQAKKMYILNSNINFTQEQNNTVEKLFIKNCTFKQFSLKIMKNVLGVQFSHNSKLQVSLNKFIQQRNKSTKMNRKNVHRIQNEMWKRNQKQTCINELKASIKLTMEKIQFAQRMNKCKYIVIIKQQYFHLLYAIMRVIKHSNLVAQLPVSTLISEIYLKIMLNQQSAQSFCGCVNKFYHSYFKVKRPSDDRPSENNQPLSAFYIKLPHCSQKGLSSKTGLQHMIFGIRLQGG</sequence>
<evidence type="ECO:0000313" key="3">
    <source>
        <dbReference type="Proteomes" id="UP001642409"/>
    </source>
</evidence>
<accession>A0AA86UZR5</accession>
<protein>
    <submittedName>
        <fullName evidence="2">Hypothetical_protein</fullName>
    </submittedName>
</protein>
<proteinExistence type="predicted"/>
<evidence type="ECO:0000313" key="2">
    <source>
        <dbReference type="EMBL" id="CAL6098758.1"/>
    </source>
</evidence>
<reference evidence="1" key="1">
    <citation type="submission" date="2023-06" db="EMBL/GenBank/DDBJ databases">
        <authorList>
            <person name="Kurt Z."/>
        </authorList>
    </citation>
    <scope>NUCLEOTIDE SEQUENCE</scope>
</reference>
<comment type="caution">
    <text evidence="1">The sequence shown here is derived from an EMBL/GenBank/DDBJ whole genome shotgun (WGS) entry which is preliminary data.</text>
</comment>